<dbReference type="SUPFAM" id="SSF47090">
    <property type="entry name" value="PGBD-like"/>
    <property type="match status" value="1"/>
</dbReference>
<dbReference type="SUPFAM" id="SSF53955">
    <property type="entry name" value="Lysozyme-like"/>
    <property type="match status" value="1"/>
</dbReference>
<dbReference type="Pfam" id="PF01464">
    <property type="entry name" value="SLT"/>
    <property type="match status" value="1"/>
</dbReference>
<dbReference type="InterPro" id="IPR036365">
    <property type="entry name" value="PGBD-like_sf"/>
</dbReference>
<evidence type="ECO:0000256" key="1">
    <source>
        <dbReference type="SAM" id="MobiDB-lite"/>
    </source>
</evidence>
<dbReference type="Gene3D" id="1.10.530.10">
    <property type="match status" value="1"/>
</dbReference>
<reference evidence="4" key="1">
    <citation type="submission" date="2020-05" db="EMBL/GenBank/DDBJ databases">
        <authorList>
            <person name="Chiriac C."/>
            <person name="Salcher M."/>
            <person name="Ghai R."/>
            <person name="Kavagutti S V."/>
        </authorList>
    </citation>
    <scope>NUCLEOTIDE SEQUENCE</scope>
</reference>
<dbReference type="CDD" id="cd00254">
    <property type="entry name" value="LT-like"/>
    <property type="match status" value="1"/>
</dbReference>
<name>A0A6J6ZT41_9ZZZZ</name>
<dbReference type="Pfam" id="PF01471">
    <property type="entry name" value="PG_binding_1"/>
    <property type="match status" value="1"/>
</dbReference>
<dbReference type="InterPro" id="IPR002477">
    <property type="entry name" value="Peptidoglycan-bd-like"/>
</dbReference>
<evidence type="ECO:0000259" key="2">
    <source>
        <dbReference type="Pfam" id="PF01464"/>
    </source>
</evidence>
<protein>
    <submittedName>
        <fullName evidence="4">Unannotated protein</fullName>
    </submittedName>
</protein>
<gene>
    <name evidence="4" type="ORF">UFOPK3001_02331</name>
</gene>
<feature type="domain" description="Peptidoglycan binding-like" evidence="3">
    <location>
        <begin position="56"/>
        <end position="111"/>
    </location>
</feature>
<dbReference type="InterPro" id="IPR023346">
    <property type="entry name" value="Lysozyme-like_dom_sf"/>
</dbReference>
<dbReference type="InterPro" id="IPR036366">
    <property type="entry name" value="PGBDSf"/>
</dbReference>
<organism evidence="4">
    <name type="scientific">freshwater metagenome</name>
    <dbReference type="NCBI Taxonomy" id="449393"/>
    <lineage>
        <taxon>unclassified sequences</taxon>
        <taxon>metagenomes</taxon>
        <taxon>ecological metagenomes</taxon>
    </lineage>
</organism>
<proteinExistence type="predicted"/>
<feature type="domain" description="Transglycosylase SLT" evidence="2">
    <location>
        <begin position="155"/>
        <end position="216"/>
    </location>
</feature>
<accession>A0A6J6ZT41</accession>
<dbReference type="Gene3D" id="1.10.101.10">
    <property type="entry name" value="PGBD-like superfamily/PGBD"/>
    <property type="match status" value="1"/>
</dbReference>
<feature type="compositionally biased region" description="Low complexity" evidence="1">
    <location>
        <begin position="25"/>
        <end position="47"/>
    </location>
</feature>
<dbReference type="AlphaFoldDB" id="A0A6J6ZT41"/>
<dbReference type="EMBL" id="CAFAAJ010000217">
    <property type="protein sequence ID" value="CAB4823567.1"/>
    <property type="molecule type" value="Genomic_DNA"/>
</dbReference>
<evidence type="ECO:0000313" key="4">
    <source>
        <dbReference type="EMBL" id="CAB4823567.1"/>
    </source>
</evidence>
<sequence length="232" mass="25248">MTRRVAVVAAVAACLSVGAPAAGAIDRAPATPSRPSASETVSASASSFKALRRGDSGTRVRRVQYALKKRGFHVATNGKFGPLTHSAVRRFQRIRRIKVTGTVGAQTWKALGLPLAATKPSPTTTTRPPGVYRHPSAAVERWHAVALQVGWAERDWKRLSCVIQRESRGNPRAQNRSTAMGLLQILYRVHRVWVGPDATILLDPATNLKFGLKMFKGRGWKPWASVSHLCDA</sequence>
<dbReference type="InterPro" id="IPR008258">
    <property type="entry name" value="Transglycosylase_SLT_dom_1"/>
</dbReference>
<evidence type="ECO:0000259" key="3">
    <source>
        <dbReference type="Pfam" id="PF01471"/>
    </source>
</evidence>
<feature type="region of interest" description="Disordered" evidence="1">
    <location>
        <begin position="25"/>
        <end position="48"/>
    </location>
</feature>